<dbReference type="PANTHER" id="PTHR45932:SF27">
    <property type="entry name" value="PATELLIN-2"/>
    <property type="match status" value="1"/>
</dbReference>
<dbReference type="AlphaFoldDB" id="A0ABD1WPE7"/>
<evidence type="ECO:0000313" key="3">
    <source>
        <dbReference type="Proteomes" id="UP001604277"/>
    </source>
</evidence>
<dbReference type="Proteomes" id="UP001604277">
    <property type="component" value="Unassembled WGS sequence"/>
</dbReference>
<dbReference type="InterPro" id="IPR044834">
    <property type="entry name" value="PATL"/>
</dbReference>
<reference evidence="3" key="1">
    <citation type="submission" date="2024-07" db="EMBL/GenBank/DDBJ databases">
        <title>Two chromosome-level genome assemblies of Korean endemic species Abeliophyllum distichum and Forsythia ovata (Oleaceae).</title>
        <authorList>
            <person name="Jang H."/>
        </authorList>
    </citation>
    <scope>NUCLEOTIDE SEQUENCE [LARGE SCALE GENOMIC DNA]</scope>
</reference>
<evidence type="ECO:0000256" key="1">
    <source>
        <dbReference type="SAM" id="MobiDB-lite"/>
    </source>
</evidence>
<comment type="caution">
    <text evidence="2">The sequence shown here is derived from an EMBL/GenBank/DDBJ whole genome shotgun (WGS) entry which is preliminary data.</text>
</comment>
<feature type="region of interest" description="Disordered" evidence="1">
    <location>
        <begin position="72"/>
        <end position="139"/>
    </location>
</feature>
<feature type="region of interest" description="Disordered" evidence="1">
    <location>
        <begin position="1"/>
        <end position="50"/>
    </location>
</feature>
<organism evidence="2 3">
    <name type="scientific">Forsythia ovata</name>
    <dbReference type="NCBI Taxonomy" id="205694"/>
    <lineage>
        <taxon>Eukaryota</taxon>
        <taxon>Viridiplantae</taxon>
        <taxon>Streptophyta</taxon>
        <taxon>Embryophyta</taxon>
        <taxon>Tracheophyta</taxon>
        <taxon>Spermatophyta</taxon>
        <taxon>Magnoliopsida</taxon>
        <taxon>eudicotyledons</taxon>
        <taxon>Gunneridae</taxon>
        <taxon>Pentapetalae</taxon>
        <taxon>asterids</taxon>
        <taxon>lamiids</taxon>
        <taxon>Lamiales</taxon>
        <taxon>Oleaceae</taxon>
        <taxon>Forsythieae</taxon>
        <taxon>Forsythia</taxon>
    </lineage>
</organism>
<dbReference type="EMBL" id="JBFOLJ010000002">
    <property type="protein sequence ID" value="KAL2551561.1"/>
    <property type="molecule type" value="Genomic_DNA"/>
</dbReference>
<accession>A0ABD1WPE7</accession>
<gene>
    <name evidence="2" type="ORF">Fot_05180</name>
</gene>
<keyword evidence="3" id="KW-1185">Reference proteome</keyword>
<evidence type="ECO:0000313" key="2">
    <source>
        <dbReference type="EMBL" id="KAL2551561.1"/>
    </source>
</evidence>
<dbReference type="PANTHER" id="PTHR45932">
    <property type="entry name" value="PATELLIN-1"/>
    <property type="match status" value="1"/>
</dbReference>
<feature type="compositionally biased region" description="Pro residues" evidence="1">
    <location>
        <begin position="102"/>
        <end position="116"/>
    </location>
</feature>
<name>A0ABD1WPE7_9LAMI</name>
<proteinExistence type="predicted"/>
<sequence length="167" mass="18645">MAEETNKSTTEGVVVSEKMRRIKEEAAKSKPEASVEKTTPPPASKPPVTVVEKIEEKLEVVDQIKQTIIHKITPPAPLPPVVEKYPPIPEAEKPKKEDEEIAPPPPPIAEEYPPTPKAEKPEKGDEETAPPPPPPDEVKIWRIPLLEDEKSDVILLKILRARDFKIK</sequence>
<feature type="compositionally biased region" description="Basic and acidic residues" evidence="1">
    <location>
        <begin position="17"/>
        <end position="35"/>
    </location>
</feature>
<protein>
    <submittedName>
        <fullName evidence="2">Patellin-3-like</fullName>
    </submittedName>
</protein>